<dbReference type="AlphaFoldDB" id="A0A7R8ZJK2"/>
<keyword evidence="4" id="KW-0863">Zinc-finger</keyword>
<gene>
    <name evidence="7" type="ORF">CTOB1V02_LOCUS1830</name>
</gene>
<evidence type="ECO:0000256" key="5">
    <source>
        <dbReference type="ARBA" id="ARBA00022833"/>
    </source>
</evidence>
<dbReference type="InterPro" id="IPR050888">
    <property type="entry name" value="ZnF_C2H2-type_TF"/>
</dbReference>
<keyword evidence="5" id="KW-0862">Zinc</keyword>
<dbReference type="PROSITE" id="PS00028">
    <property type="entry name" value="ZINC_FINGER_C2H2_1"/>
    <property type="match status" value="2"/>
</dbReference>
<dbReference type="Pfam" id="PF00096">
    <property type="entry name" value="zf-C2H2"/>
    <property type="match status" value="2"/>
</dbReference>
<keyword evidence="2" id="KW-0479">Metal-binding</keyword>
<evidence type="ECO:0000256" key="4">
    <source>
        <dbReference type="ARBA" id="ARBA00022771"/>
    </source>
</evidence>
<dbReference type="OrthoDB" id="6357276at2759"/>
<protein>
    <submittedName>
        <fullName evidence="7">Uncharacterized protein</fullName>
    </submittedName>
</protein>
<accession>A0A7R8ZJK2</accession>
<name>A0A7R8ZJK2_9CRUS</name>
<dbReference type="PANTHER" id="PTHR24406">
    <property type="entry name" value="TRANSCRIPTIONAL REPRESSOR CTCFL-RELATED"/>
    <property type="match status" value="1"/>
</dbReference>
<dbReference type="SMART" id="SM00355">
    <property type="entry name" value="ZnF_C2H2"/>
    <property type="match status" value="4"/>
</dbReference>
<dbReference type="InterPro" id="IPR036236">
    <property type="entry name" value="Znf_C2H2_sf"/>
</dbReference>
<dbReference type="FunFam" id="3.30.160.60:FF:000145">
    <property type="entry name" value="Zinc finger protein 574"/>
    <property type="match status" value="1"/>
</dbReference>
<dbReference type="SUPFAM" id="SSF57667">
    <property type="entry name" value="beta-beta-alpha zinc fingers"/>
    <property type="match status" value="2"/>
</dbReference>
<comment type="subcellular location">
    <subcellularLocation>
        <location evidence="1">Nucleus</location>
    </subcellularLocation>
</comment>
<dbReference type="PROSITE" id="PS50157">
    <property type="entry name" value="ZINC_FINGER_C2H2_2"/>
    <property type="match status" value="4"/>
</dbReference>
<dbReference type="GO" id="GO:0005634">
    <property type="term" value="C:nucleus"/>
    <property type="evidence" value="ECO:0007669"/>
    <property type="project" value="UniProtKB-SubCell"/>
</dbReference>
<keyword evidence="6" id="KW-0539">Nucleus</keyword>
<proteinExistence type="predicted"/>
<evidence type="ECO:0000256" key="1">
    <source>
        <dbReference type="ARBA" id="ARBA00004123"/>
    </source>
</evidence>
<dbReference type="Gene3D" id="3.30.160.60">
    <property type="entry name" value="Classic Zinc Finger"/>
    <property type="match status" value="2"/>
</dbReference>
<dbReference type="EMBL" id="OB660265">
    <property type="protein sequence ID" value="CAD7223853.1"/>
    <property type="molecule type" value="Genomic_DNA"/>
</dbReference>
<reference evidence="7" key="1">
    <citation type="submission" date="2020-11" db="EMBL/GenBank/DDBJ databases">
        <authorList>
            <person name="Tran Van P."/>
        </authorList>
    </citation>
    <scope>NUCLEOTIDE SEQUENCE</scope>
</reference>
<evidence type="ECO:0000256" key="6">
    <source>
        <dbReference type="ARBA" id="ARBA00023242"/>
    </source>
</evidence>
<sequence>MSPSFIGKVFVNGEWRWPCPRCPRTYRNKRTITTHLSYECGKEPSFCCHMCEKRFYHKSKLKQHILFQHCDGTGVMRYQCDKCPKSYRHHTSLHKHRRYECGKEPQFECPICGKKFSQKINMKVHYSSVHRMSPLPINLW</sequence>
<evidence type="ECO:0000256" key="3">
    <source>
        <dbReference type="ARBA" id="ARBA00022737"/>
    </source>
</evidence>
<evidence type="ECO:0000313" key="7">
    <source>
        <dbReference type="EMBL" id="CAD7223853.1"/>
    </source>
</evidence>
<dbReference type="InterPro" id="IPR013087">
    <property type="entry name" value="Znf_C2H2_type"/>
</dbReference>
<keyword evidence="3" id="KW-0677">Repeat</keyword>
<organism evidence="7">
    <name type="scientific">Cyprideis torosa</name>
    <dbReference type="NCBI Taxonomy" id="163714"/>
    <lineage>
        <taxon>Eukaryota</taxon>
        <taxon>Metazoa</taxon>
        <taxon>Ecdysozoa</taxon>
        <taxon>Arthropoda</taxon>
        <taxon>Crustacea</taxon>
        <taxon>Oligostraca</taxon>
        <taxon>Ostracoda</taxon>
        <taxon>Podocopa</taxon>
        <taxon>Podocopida</taxon>
        <taxon>Cytherocopina</taxon>
        <taxon>Cytheroidea</taxon>
        <taxon>Cytherideidae</taxon>
        <taxon>Cyprideis</taxon>
    </lineage>
</organism>
<evidence type="ECO:0000256" key="2">
    <source>
        <dbReference type="ARBA" id="ARBA00022723"/>
    </source>
</evidence>
<dbReference type="GO" id="GO:0008270">
    <property type="term" value="F:zinc ion binding"/>
    <property type="evidence" value="ECO:0007669"/>
    <property type="project" value="UniProtKB-KW"/>
</dbReference>